<dbReference type="eggNOG" id="KOG2134">
    <property type="taxonomic scope" value="Eukaryota"/>
</dbReference>
<evidence type="ECO:0000313" key="4">
    <source>
        <dbReference type="Proteomes" id="UP000008141"/>
    </source>
</evidence>
<protein>
    <recommendedName>
        <fullName evidence="2">Crossover junction endonuclease MUS81-like HHH domain-containing protein</fullName>
    </recommendedName>
</protein>
<dbReference type="PANTHER" id="PTHR12083:SF9">
    <property type="entry name" value="BIFUNCTIONAL POLYNUCLEOTIDE PHOSPHATASE_KINASE"/>
    <property type="match status" value="1"/>
</dbReference>
<proteinExistence type="predicted"/>
<accession>E1Z255</accession>
<dbReference type="InterPro" id="IPR006551">
    <property type="entry name" value="Polynucleotide_phosphatase"/>
</dbReference>
<feature type="domain" description="Crossover junction endonuclease MUS81-like HHH" evidence="2">
    <location>
        <begin position="287"/>
        <end position="355"/>
    </location>
</feature>
<organism evidence="4">
    <name type="scientific">Chlorella variabilis</name>
    <name type="common">Green alga</name>
    <dbReference type="NCBI Taxonomy" id="554065"/>
    <lineage>
        <taxon>Eukaryota</taxon>
        <taxon>Viridiplantae</taxon>
        <taxon>Chlorophyta</taxon>
        <taxon>core chlorophytes</taxon>
        <taxon>Trebouxiophyceae</taxon>
        <taxon>Chlorellales</taxon>
        <taxon>Chlorellaceae</taxon>
        <taxon>Chlorella clade</taxon>
        <taxon>Chlorella</taxon>
    </lineage>
</organism>
<dbReference type="Pfam" id="PF14716">
    <property type="entry name" value="HHH_8"/>
    <property type="match status" value="1"/>
</dbReference>
<dbReference type="GO" id="GO:0046403">
    <property type="term" value="F:polynucleotide 3'-phosphatase activity"/>
    <property type="evidence" value="ECO:0007669"/>
    <property type="project" value="TreeGrafter"/>
</dbReference>
<dbReference type="InterPro" id="IPR013954">
    <property type="entry name" value="PNK3P"/>
</dbReference>
<dbReference type="NCBIfam" id="TIGR01662">
    <property type="entry name" value="HAD-SF-IIIA"/>
    <property type="match status" value="1"/>
</dbReference>
<dbReference type="GO" id="GO:0046404">
    <property type="term" value="F:ATP-dependent polydeoxyribonucleotide 5'-hydroxyl-kinase activity"/>
    <property type="evidence" value="ECO:0007669"/>
    <property type="project" value="TreeGrafter"/>
</dbReference>
<dbReference type="Gene3D" id="3.40.50.1000">
    <property type="entry name" value="HAD superfamily/HAD-like"/>
    <property type="match status" value="1"/>
</dbReference>
<evidence type="ECO:0000313" key="3">
    <source>
        <dbReference type="EMBL" id="EFN59940.1"/>
    </source>
</evidence>
<dbReference type="STRING" id="554065.E1Z255"/>
<dbReference type="InParanoid" id="E1Z255"/>
<dbReference type="GeneID" id="17359294"/>
<reference evidence="3 4" key="1">
    <citation type="journal article" date="2010" name="Plant Cell">
        <title>The Chlorella variabilis NC64A genome reveals adaptation to photosymbiosis, coevolution with viruses, and cryptic sex.</title>
        <authorList>
            <person name="Blanc G."/>
            <person name="Duncan G."/>
            <person name="Agarkova I."/>
            <person name="Borodovsky M."/>
            <person name="Gurnon J."/>
            <person name="Kuo A."/>
            <person name="Lindquist E."/>
            <person name="Lucas S."/>
            <person name="Pangilinan J."/>
            <person name="Polle J."/>
            <person name="Salamov A."/>
            <person name="Terry A."/>
            <person name="Yamada T."/>
            <person name="Dunigan D.D."/>
            <person name="Grigoriev I.V."/>
            <person name="Claverie J.M."/>
            <person name="Van Etten J.L."/>
        </authorList>
    </citation>
    <scope>NUCLEOTIDE SEQUENCE [LARGE SCALE GENOMIC DNA]</scope>
    <source>
        <strain evidence="3 4">NC64A</strain>
    </source>
</reference>
<dbReference type="SUPFAM" id="SSF56784">
    <property type="entry name" value="HAD-like"/>
    <property type="match status" value="1"/>
</dbReference>
<name>E1Z255_CHLVA</name>
<dbReference type="RefSeq" id="XP_005852042.1">
    <property type="nucleotide sequence ID" value="XM_005851980.1"/>
</dbReference>
<evidence type="ECO:0000256" key="1">
    <source>
        <dbReference type="SAM" id="MobiDB-lite"/>
    </source>
</evidence>
<dbReference type="OrthoDB" id="19045at2759"/>
<feature type="region of interest" description="Disordered" evidence="1">
    <location>
        <begin position="1"/>
        <end position="92"/>
    </location>
</feature>
<dbReference type="NCBIfam" id="TIGR01664">
    <property type="entry name" value="DNA-3'-Pase"/>
    <property type="match status" value="1"/>
</dbReference>
<dbReference type="GO" id="GO:0006281">
    <property type="term" value="P:DNA repair"/>
    <property type="evidence" value="ECO:0007669"/>
    <property type="project" value="TreeGrafter"/>
</dbReference>
<dbReference type="Pfam" id="PF08645">
    <property type="entry name" value="PNK3P"/>
    <property type="match status" value="1"/>
</dbReference>
<dbReference type="PANTHER" id="PTHR12083">
    <property type="entry name" value="BIFUNCTIONAL POLYNUCLEOTIDE PHOSPHATASE/KINASE"/>
    <property type="match status" value="1"/>
</dbReference>
<sequence length="381" mass="40296">MAPKKRPADSEEDSDYAEDVVSSEESGSDYDEEEEKPKPKRKVAPKAPPKKTPTPAKKKKAVAADEAGGSGSKPTPKRGKAPKPPTEVTTLDDGWTLHPPFFIYKLNPAAQGGDKIAAFDLDGTLVGTKNDWKWFNKAVPSVLQELHEDGYQLVIFSNQGGIKGALSGKASENVRGRVDNVLAALSKKAKKEIPVQVFIATKDDEHRKPGTGMWDFFVQHANAGVAPSKAASFYVGDAAGRPTDINSGASSDKDFAAAIGLQFSLPEDKFGEGELKKGVATGESSGKNTAMAAAFRQLVDLCKGEPFKAGAFKKVADIIDAHPTVITSAKDLSAVKGVGKSSLAKITEFLETGTLAALQEAGIEAGVTRLDKAAEVGLKFI</sequence>
<dbReference type="InterPro" id="IPR023214">
    <property type="entry name" value="HAD_sf"/>
</dbReference>
<dbReference type="Proteomes" id="UP000008141">
    <property type="component" value="Unassembled WGS sequence"/>
</dbReference>
<dbReference type="InterPro" id="IPR036412">
    <property type="entry name" value="HAD-like_sf"/>
</dbReference>
<evidence type="ECO:0000259" key="2">
    <source>
        <dbReference type="Pfam" id="PF14716"/>
    </source>
</evidence>
<dbReference type="GO" id="GO:0003690">
    <property type="term" value="F:double-stranded DNA binding"/>
    <property type="evidence" value="ECO:0007669"/>
    <property type="project" value="TreeGrafter"/>
</dbReference>
<dbReference type="InterPro" id="IPR027421">
    <property type="entry name" value="DNA_pol_lamdba_lyase_dom_sf"/>
</dbReference>
<dbReference type="SUPFAM" id="SSF47802">
    <property type="entry name" value="DNA polymerase beta, N-terminal domain-like"/>
    <property type="match status" value="1"/>
</dbReference>
<keyword evidence="4" id="KW-1185">Reference proteome</keyword>
<feature type="compositionally biased region" description="Acidic residues" evidence="1">
    <location>
        <begin position="10"/>
        <end position="34"/>
    </location>
</feature>
<dbReference type="Gene3D" id="1.10.150.110">
    <property type="entry name" value="DNA polymerase beta, N-terminal domain-like"/>
    <property type="match status" value="1"/>
</dbReference>
<dbReference type="AlphaFoldDB" id="E1Z255"/>
<dbReference type="EMBL" id="GL433835">
    <property type="protein sequence ID" value="EFN59940.1"/>
    <property type="molecule type" value="Genomic_DNA"/>
</dbReference>
<dbReference type="InterPro" id="IPR010996">
    <property type="entry name" value="HHH_MUS81"/>
</dbReference>
<dbReference type="InterPro" id="IPR006549">
    <property type="entry name" value="HAD-SF_hydro_IIIA"/>
</dbReference>
<dbReference type="KEGG" id="cvr:CHLNCDRAFT_133012"/>
<gene>
    <name evidence="3" type="ORF">CHLNCDRAFT_133012</name>
</gene>